<dbReference type="InterPro" id="IPR024633">
    <property type="entry name" value="DnaA_N_dom"/>
</dbReference>
<dbReference type="STRING" id="747365.Thena_0001"/>
<dbReference type="PRINTS" id="PR00051">
    <property type="entry name" value="DNAA"/>
</dbReference>
<dbReference type="GO" id="GO:0005886">
    <property type="term" value="C:plasma membrane"/>
    <property type="evidence" value="ECO:0007669"/>
    <property type="project" value="TreeGrafter"/>
</dbReference>
<dbReference type="InterPro" id="IPR001957">
    <property type="entry name" value="Chromosome_initiator_DnaA"/>
</dbReference>
<evidence type="ECO:0000256" key="4">
    <source>
        <dbReference type="ARBA" id="ARBA00022741"/>
    </source>
</evidence>
<dbReference type="PANTHER" id="PTHR30050">
    <property type="entry name" value="CHROMOSOMAL REPLICATION INITIATOR PROTEIN DNAA"/>
    <property type="match status" value="1"/>
</dbReference>
<dbReference type="AlphaFoldDB" id="M1E6J9"/>
<evidence type="ECO:0000256" key="3">
    <source>
        <dbReference type="ARBA" id="ARBA00022705"/>
    </source>
</evidence>
<dbReference type="InterPro" id="IPR010921">
    <property type="entry name" value="Trp_repressor/repl_initiator"/>
</dbReference>
<dbReference type="HAMAP" id="MF_00377">
    <property type="entry name" value="DnaA_bact"/>
    <property type="match status" value="1"/>
</dbReference>
<dbReference type="GO" id="GO:0005524">
    <property type="term" value="F:ATP binding"/>
    <property type="evidence" value="ECO:0007669"/>
    <property type="project" value="UniProtKB-UniRule"/>
</dbReference>
<feature type="binding site" evidence="8">
    <location>
        <position position="148"/>
    </location>
    <ligand>
        <name>ATP</name>
        <dbReference type="ChEBI" id="CHEBI:30616"/>
    </ligand>
</feature>
<dbReference type="InterPro" id="IPR013159">
    <property type="entry name" value="DnaA_C"/>
</dbReference>
<evidence type="ECO:0000256" key="7">
    <source>
        <dbReference type="ARBA" id="ARBA00023125"/>
    </source>
</evidence>
<keyword evidence="15" id="KW-1185">Reference proteome</keyword>
<keyword evidence="2 8" id="KW-0963">Cytoplasm</keyword>
<dbReference type="Pfam" id="PF11638">
    <property type="entry name" value="DnaA_N"/>
    <property type="match status" value="1"/>
</dbReference>
<dbReference type="Gene3D" id="1.10.8.60">
    <property type="match status" value="1"/>
</dbReference>
<dbReference type="InterPro" id="IPR038454">
    <property type="entry name" value="DnaA_N_sf"/>
</dbReference>
<organism evidence="14 15">
    <name type="scientific">Thermodesulfobium narugense DSM 14796</name>
    <dbReference type="NCBI Taxonomy" id="747365"/>
    <lineage>
        <taxon>Bacteria</taxon>
        <taxon>Pseudomonadati</taxon>
        <taxon>Thermodesulfobiota</taxon>
        <taxon>Thermodesulfobiia</taxon>
        <taxon>Thermodesulfobiales</taxon>
        <taxon>Thermodesulfobiaceae</taxon>
        <taxon>Thermodesulfobium</taxon>
    </lineage>
</organism>
<dbReference type="NCBIfam" id="TIGR00362">
    <property type="entry name" value="DnaA"/>
    <property type="match status" value="1"/>
</dbReference>
<evidence type="ECO:0000256" key="9">
    <source>
        <dbReference type="NCBIfam" id="TIGR00362"/>
    </source>
</evidence>
<evidence type="ECO:0000259" key="12">
    <source>
        <dbReference type="SMART" id="SM00382"/>
    </source>
</evidence>
<dbReference type="InterPro" id="IPR020591">
    <property type="entry name" value="Chromosome_initiator_DnaA-like"/>
</dbReference>
<evidence type="ECO:0000256" key="6">
    <source>
        <dbReference type="ARBA" id="ARBA00023121"/>
    </source>
</evidence>
<keyword evidence="7 8" id="KW-0238">DNA-binding</keyword>
<dbReference type="GO" id="GO:0006275">
    <property type="term" value="P:regulation of DNA replication"/>
    <property type="evidence" value="ECO:0007669"/>
    <property type="project" value="UniProtKB-UniRule"/>
</dbReference>
<name>M1E6J9_9BACT</name>
<feature type="domain" description="AAA+ ATPase" evidence="12">
    <location>
        <begin position="137"/>
        <end position="265"/>
    </location>
</feature>
<feature type="binding site" evidence="8">
    <location>
        <position position="151"/>
    </location>
    <ligand>
        <name>ATP</name>
        <dbReference type="ChEBI" id="CHEBI:30616"/>
    </ligand>
</feature>
<dbReference type="InterPro" id="IPR027417">
    <property type="entry name" value="P-loop_NTPase"/>
</dbReference>
<keyword evidence="4 8" id="KW-0547">Nucleotide-binding</keyword>
<sequence>MNNIWQEILDVVEEKMGKPTVEAFLKPSRAIINKEDNKLTLIVPNEFIKTYIEQKSGKLKNIIEDILEGENLKLSLEVDESIGNLSQEEYLENNNKVEKNEQKGFLSKYTFETFVVGPGNRMAHAASLAVADNPGKAYNPLFIYGGAGLGKTHLLQAIATTIRSKKPNLYILYITSEKFTNEFINAIKDDKINSFQEHYRNIDILLVDDIQFIAGKERTQEEFFHTFNTLYESGKQIVLSSDRPPKEIRTLEERLRTRFEMGLIADIQPPDLETRIAILQKKAEIENIDIDPEALVLIAEKVASNIRELEGVLTKSMALCSINQESRITIKHAQEALKNIEDNKLNNLPTMDEIAIAVSKVMQIKLEDLKSRGRKSHQANARQIAMYLCREMTKNSLPQIGEYFGRDHSTVIHAYERIKEDINKDQTLKRIIEQIRSFLKSV</sequence>
<reference evidence="14 15" key="1">
    <citation type="submission" date="2011-04" db="EMBL/GenBank/DDBJ databases">
        <title>The complete genome of Thermodesulfobium narugense DSM 14796.</title>
        <authorList>
            <consortium name="US DOE Joint Genome Institute (JGI-PGF)"/>
            <person name="Lucas S."/>
            <person name="Han J."/>
            <person name="Lapidus A."/>
            <person name="Bruce D."/>
            <person name="Goodwin L."/>
            <person name="Pitluck S."/>
            <person name="Peters L."/>
            <person name="Kyrpides N."/>
            <person name="Mavromatis K."/>
            <person name="Pagani I."/>
            <person name="Ivanova N."/>
            <person name="Ovchinnikova G."/>
            <person name="Zhang X."/>
            <person name="Saunders L."/>
            <person name="Detter J.C."/>
            <person name="Tapia R."/>
            <person name="Han C."/>
            <person name="Land M."/>
            <person name="Hauser L."/>
            <person name="Markowitz V."/>
            <person name="Cheng J.-F."/>
            <person name="Hugenholtz P."/>
            <person name="Woyke T."/>
            <person name="Wu D."/>
            <person name="Spring S."/>
            <person name="Schroeder M."/>
            <person name="Brambilla E."/>
            <person name="Klenk H.-P."/>
            <person name="Eisen J.A."/>
        </authorList>
    </citation>
    <scope>NUCLEOTIDE SEQUENCE [LARGE SCALE GENOMIC DNA]</scope>
    <source>
        <strain evidence="14 15">DSM 14796</strain>
    </source>
</reference>
<dbReference type="GO" id="GO:0006270">
    <property type="term" value="P:DNA replication initiation"/>
    <property type="evidence" value="ECO:0007669"/>
    <property type="project" value="UniProtKB-UniRule"/>
</dbReference>
<dbReference type="SUPFAM" id="SSF48295">
    <property type="entry name" value="TrpR-like"/>
    <property type="match status" value="1"/>
</dbReference>
<dbReference type="Pfam" id="PF00308">
    <property type="entry name" value="Bac_DnaA"/>
    <property type="match status" value="1"/>
</dbReference>
<comment type="subcellular location">
    <subcellularLocation>
        <location evidence="8">Cytoplasm</location>
    </subcellularLocation>
</comment>
<evidence type="ECO:0000256" key="8">
    <source>
        <dbReference type="HAMAP-Rule" id="MF_00377"/>
    </source>
</evidence>
<feature type="binding site" evidence="8">
    <location>
        <position position="152"/>
    </location>
    <ligand>
        <name>ATP</name>
        <dbReference type="ChEBI" id="CHEBI:30616"/>
    </ligand>
</feature>
<feature type="binding site" evidence="8">
    <location>
        <position position="150"/>
    </location>
    <ligand>
        <name>ATP</name>
        <dbReference type="ChEBI" id="CHEBI:30616"/>
    </ligand>
</feature>
<dbReference type="GO" id="GO:0005737">
    <property type="term" value="C:cytoplasm"/>
    <property type="evidence" value="ECO:0007669"/>
    <property type="project" value="UniProtKB-SubCell"/>
</dbReference>
<comment type="caution">
    <text evidence="8">Lacks conserved residue(s) required for the propagation of feature annotation.</text>
</comment>
<comment type="function">
    <text evidence="8 10">Plays an essential role in the initiation and regulation of chromosomal replication. ATP-DnaA binds to the origin of replication (oriC) to initiate formation of the DNA replication initiation complex once per cell cycle. Binds the DnaA box (a 9 base pair repeat at the origin) and separates the double-stranded (ds)DNA. Forms a right-handed helical filament on oriC DNA; dsDNA binds to the exterior of the filament while single-stranded (ss)DNA is stabiized in the filament's interior. The ATP-DnaA-oriC complex binds and stabilizes one strand of the AT-rich DNA unwinding element (DUE), permitting loading of DNA polymerase. After initiation quickly degrades to an ADP-DnaA complex that is not apt for DNA replication. Binds acidic phospholipids.</text>
</comment>
<dbReference type="GO" id="GO:0003688">
    <property type="term" value="F:DNA replication origin binding"/>
    <property type="evidence" value="ECO:0007669"/>
    <property type="project" value="UniProtKB-UniRule"/>
</dbReference>
<comment type="subunit">
    <text evidence="8">Oligomerizes as a right-handed, spiral filament on DNA at oriC.</text>
</comment>
<dbReference type="eggNOG" id="COG0593">
    <property type="taxonomic scope" value="Bacteria"/>
</dbReference>
<evidence type="ECO:0000256" key="1">
    <source>
        <dbReference type="ARBA" id="ARBA00006583"/>
    </source>
</evidence>
<evidence type="ECO:0000313" key="15">
    <source>
        <dbReference type="Proteomes" id="UP000011765"/>
    </source>
</evidence>
<evidence type="ECO:0000259" key="13">
    <source>
        <dbReference type="SMART" id="SM00760"/>
    </source>
</evidence>
<dbReference type="FunFam" id="3.40.50.300:FF:000150">
    <property type="entry name" value="Chromosomal replication initiator protein DnaA"/>
    <property type="match status" value="1"/>
</dbReference>
<evidence type="ECO:0000256" key="11">
    <source>
        <dbReference type="RuleBase" id="RU004227"/>
    </source>
</evidence>
<accession>M1E6J9</accession>
<gene>
    <name evidence="8" type="primary">dnaA</name>
    <name evidence="14" type="ORF">Thena_0001</name>
</gene>
<feature type="region of interest" description="Domain IV, binds dsDNA" evidence="8">
    <location>
        <begin position="321"/>
        <end position="442"/>
    </location>
</feature>
<dbReference type="SUPFAM" id="SSF52540">
    <property type="entry name" value="P-loop containing nucleoside triphosphate hydrolases"/>
    <property type="match status" value="1"/>
</dbReference>
<dbReference type="SMART" id="SM00760">
    <property type="entry name" value="Bac_DnaA_C"/>
    <property type="match status" value="1"/>
</dbReference>
<protein>
    <recommendedName>
        <fullName evidence="8 9">Chromosomal replication initiator protein DnaA</fullName>
    </recommendedName>
</protein>
<comment type="domain">
    <text evidence="8">Domain I is involved in oligomerization and binding regulators, domain II is flexibile and of varying length in different bacteria, domain III forms the AAA+ region, while domain IV binds dsDNA.</text>
</comment>
<dbReference type="Proteomes" id="UP000011765">
    <property type="component" value="Chromosome"/>
</dbReference>
<evidence type="ECO:0000256" key="5">
    <source>
        <dbReference type="ARBA" id="ARBA00022840"/>
    </source>
</evidence>
<proteinExistence type="inferred from homology"/>
<keyword evidence="6 8" id="KW-0446">Lipid-binding</keyword>
<dbReference type="Gene3D" id="1.10.1750.10">
    <property type="match status" value="1"/>
</dbReference>
<dbReference type="Pfam" id="PF08299">
    <property type="entry name" value="Bac_DnaA_C"/>
    <property type="match status" value="1"/>
</dbReference>
<dbReference type="InterPro" id="IPR013317">
    <property type="entry name" value="DnaA_dom"/>
</dbReference>
<evidence type="ECO:0000256" key="10">
    <source>
        <dbReference type="RuleBase" id="RU000577"/>
    </source>
</evidence>
<dbReference type="HOGENOM" id="CLU_026910_3_1_9"/>
<dbReference type="KEGG" id="tnr:Thena_0001"/>
<comment type="similarity">
    <text evidence="1 8 11">Belongs to the DnaA family.</text>
</comment>
<dbReference type="CDD" id="cd00009">
    <property type="entry name" value="AAA"/>
    <property type="match status" value="1"/>
</dbReference>
<keyword evidence="5 8" id="KW-0067">ATP-binding</keyword>
<dbReference type="PROSITE" id="PS01008">
    <property type="entry name" value="DNAA"/>
    <property type="match status" value="1"/>
</dbReference>
<dbReference type="InterPro" id="IPR003593">
    <property type="entry name" value="AAA+_ATPase"/>
</dbReference>
<feature type="region of interest" description="Domain I, interacts with DnaA modulators" evidence="8">
    <location>
        <begin position="1"/>
        <end position="102"/>
    </location>
</feature>
<dbReference type="CDD" id="cd06571">
    <property type="entry name" value="Bac_DnaA_C"/>
    <property type="match status" value="1"/>
</dbReference>
<dbReference type="PANTHER" id="PTHR30050:SF2">
    <property type="entry name" value="CHROMOSOMAL REPLICATION INITIATOR PROTEIN DNAA"/>
    <property type="match status" value="1"/>
</dbReference>
<dbReference type="GO" id="GO:0008289">
    <property type="term" value="F:lipid binding"/>
    <property type="evidence" value="ECO:0007669"/>
    <property type="project" value="UniProtKB-KW"/>
</dbReference>
<dbReference type="EMBL" id="CP002690">
    <property type="protein sequence ID" value="AEE13654.1"/>
    <property type="molecule type" value="Genomic_DNA"/>
</dbReference>
<evidence type="ECO:0000313" key="14">
    <source>
        <dbReference type="EMBL" id="AEE13654.1"/>
    </source>
</evidence>
<dbReference type="SMART" id="SM00382">
    <property type="entry name" value="AAA"/>
    <property type="match status" value="1"/>
</dbReference>
<dbReference type="Gene3D" id="3.30.300.180">
    <property type="match status" value="1"/>
</dbReference>
<keyword evidence="3 8" id="KW-0235">DNA replication</keyword>
<dbReference type="Gene3D" id="3.40.50.300">
    <property type="entry name" value="P-loop containing nucleotide triphosphate hydrolases"/>
    <property type="match status" value="1"/>
</dbReference>
<dbReference type="InterPro" id="IPR018312">
    <property type="entry name" value="Chromosome_initiator_DnaA_CS"/>
</dbReference>
<feature type="domain" description="Chromosomal replication initiator DnaA C-terminal" evidence="13">
    <location>
        <begin position="350"/>
        <end position="418"/>
    </location>
</feature>
<evidence type="ECO:0000256" key="2">
    <source>
        <dbReference type="ARBA" id="ARBA00022490"/>
    </source>
</evidence>
<feature type="region of interest" description="Domain III, AAA+ region" evidence="8">
    <location>
        <begin position="104"/>
        <end position="320"/>
    </location>
</feature>